<dbReference type="Proteomes" id="UP000054653">
    <property type="component" value="Unassembled WGS sequence"/>
</dbReference>
<protein>
    <submittedName>
        <fullName evidence="1">Uncharacterized protein</fullName>
    </submittedName>
</protein>
<keyword evidence="2" id="KW-1185">Reference proteome</keyword>
<evidence type="ECO:0000313" key="2">
    <source>
        <dbReference type="Proteomes" id="UP000054653"/>
    </source>
</evidence>
<proteinExistence type="predicted"/>
<reference evidence="1 2" key="1">
    <citation type="submission" date="2015-01" db="EMBL/GenBank/DDBJ databases">
        <title>Evolution of Trichinella species and genotypes.</title>
        <authorList>
            <person name="Korhonen P.K."/>
            <person name="Edoardo P."/>
            <person name="Giuseppe L.R."/>
            <person name="Gasser R.B."/>
        </authorList>
    </citation>
    <scope>NUCLEOTIDE SEQUENCE [LARGE SCALE GENOMIC DNA]</scope>
    <source>
        <strain evidence="1">ISS120</strain>
    </source>
</reference>
<dbReference type="AlphaFoldDB" id="A0A0V1CHU8"/>
<name>A0A0V1CHU8_TRIBR</name>
<gene>
    <name evidence="1" type="ORF">T03_1730</name>
</gene>
<dbReference type="EMBL" id="JYDI01000192">
    <property type="protein sequence ID" value="KRY48895.1"/>
    <property type="molecule type" value="Genomic_DNA"/>
</dbReference>
<organism evidence="1 2">
    <name type="scientific">Trichinella britovi</name>
    <name type="common">Parasitic roundworm</name>
    <dbReference type="NCBI Taxonomy" id="45882"/>
    <lineage>
        <taxon>Eukaryota</taxon>
        <taxon>Metazoa</taxon>
        <taxon>Ecdysozoa</taxon>
        <taxon>Nematoda</taxon>
        <taxon>Enoplea</taxon>
        <taxon>Dorylaimia</taxon>
        <taxon>Trichinellida</taxon>
        <taxon>Trichinellidae</taxon>
        <taxon>Trichinella</taxon>
    </lineage>
</organism>
<evidence type="ECO:0000313" key="1">
    <source>
        <dbReference type="EMBL" id="KRY48895.1"/>
    </source>
</evidence>
<sequence>MAWLTGFFRFCKSLTLERRRDNVNSKRTSLCMRDMEKCYASSIFNTSEVSQLNLASSECPQRVEDKSFQKFLFENLEFVEFEEKKSFHTEREKALLFFFTNPNFVQLVYDFHVLTVSIDVSFSIV</sequence>
<comment type="caution">
    <text evidence="1">The sequence shown here is derived from an EMBL/GenBank/DDBJ whole genome shotgun (WGS) entry which is preliminary data.</text>
</comment>
<dbReference type="OrthoDB" id="10419694at2759"/>
<accession>A0A0V1CHU8</accession>